<evidence type="ECO:0008006" key="4">
    <source>
        <dbReference type="Google" id="ProtNLM"/>
    </source>
</evidence>
<dbReference type="SUPFAM" id="SSF57184">
    <property type="entry name" value="Growth factor receptor domain"/>
    <property type="match status" value="1"/>
</dbReference>
<name>A0A0L0D7J5_THETB</name>
<feature type="transmembrane region" description="Helical" evidence="1">
    <location>
        <begin position="829"/>
        <end position="851"/>
    </location>
</feature>
<gene>
    <name evidence="2" type="ORF">AMSG_11824</name>
</gene>
<dbReference type="Proteomes" id="UP000054408">
    <property type="component" value="Unassembled WGS sequence"/>
</dbReference>
<sequence>MGAALAQRGGVHPLAREEKFRGRVTTIDDDLKMDSNATGEQLGSALAMSRFGGVLAVSAPLYEAAGTCPSSPSDCFRGRVLIYEREGDDYARKVVLEPPEDIAPYGDAYQFGRSLAMHPSGKWLVVGTNLAGMAAFPRGALFVYKAMRTPETLAGFKLESVLQPPILSDAMCGEFARYLIGGANTVIISPDARLVASSAPRLCSNLLGQEVGAVFVFWRTSTSGSFSSDNVHVLYPSNATIDAGAIHGSSSNTVEGVQFGTALAFNSGFAYDYYFADRSSKPTKPQALPSSDAGELDVLQNVVLDNAGQGLAPNLFLAIGAPRGDGGVTCPGNVQTNEGKVYVFALDSTVSVSSPAHFVSTAVLVSPLGGKPDCTVSAASSGEYCGSALAASDDTIFAGCPRDVDFSNVGSVVEYRLEGANPYDAAEAVAVLSGGQSFRNWTAVTHFREPLVANPVVPQRVIDSRFGASLVYAEAMDVLGIGLPTYPSGGDRGELVLLRRNASAESQWLWFAAIEEPLSNDRTLLGAAIVAGGNMLAVGARGVDRFNGGYALLHVDENRGGQDGDEPFCRPACSNGACINLDLDSMRVTVLAAGTEALEVAIPLPPGSGSIAGGVVLFVNGRPGGVVAFNTTVDLPAIHVGGAGVPREVFSEALTAIPTAAETVFTACAPGTVEASGSSFLSRQCSPCLEGTYTETGATSCSVCPAGTTSAEGSAIRAACVCTAGRYTPRPGVSGLACGACPRGARCAGRLAAPEPLDGWWALEYDLFTPCTPSAACVGALEGSNGSYVGPGARCGRGYGGHLCRECQAGYYFDARACERCPPASSALVSLYFVLAVLMGLAVLATAIYGSQAAMFESRATGDAQSSRLGNFAFVHVSLAIATLQIMTVLLGMDFSWPVGTSSVGSVLSSMLMFSSRTFATGCSVTDFGARYVLAICFPLVVVLVFCSVFVLLRLVRPTKQYSLLLLVRAAVIMIPPLYIPASKAALELFDCSALPNGRFYLDAAPEVECYVGGWWVLFPLGLVTSVAYVCAPLGMGFALYQARHDLDSPRNVALYGSLFARYRAGTYFWEMGLMAKRFGVVVFDLFMTQHAYFQLALVFALLLTSLCMHLHASPYRSRTHNVFSNVFEALLVAMAKEPSSEARAVATGSAWAVIGSVLAICVLAIFWELWQLSVAWRAGKLDHRVAFYDDMDHLVVDGGEPDVHRDGDGIALEAGEW</sequence>
<accession>A0A0L0D7J5</accession>
<feature type="transmembrane region" description="Helical" evidence="1">
    <location>
        <begin position="1145"/>
        <end position="1168"/>
    </location>
</feature>
<dbReference type="InterPro" id="IPR009030">
    <property type="entry name" value="Growth_fac_rcpt_cys_sf"/>
</dbReference>
<feature type="transmembrane region" description="Helical" evidence="1">
    <location>
        <begin position="872"/>
        <end position="893"/>
    </location>
</feature>
<evidence type="ECO:0000313" key="3">
    <source>
        <dbReference type="Proteomes" id="UP000054408"/>
    </source>
</evidence>
<reference evidence="2 3" key="1">
    <citation type="submission" date="2010-05" db="EMBL/GenBank/DDBJ databases">
        <title>The Genome Sequence of Thecamonas trahens ATCC 50062.</title>
        <authorList>
            <consortium name="The Broad Institute Genome Sequencing Platform"/>
            <person name="Russ C."/>
            <person name="Cuomo C."/>
            <person name="Shea T."/>
            <person name="Young S.K."/>
            <person name="Zeng Q."/>
            <person name="Koehrsen M."/>
            <person name="Haas B."/>
            <person name="Borodovsky M."/>
            <person name="Guigo R."/>
            <person name="Alvarado L."/>
            <person name="Berlin A."/>
            <person name="Bochicchio J."/>
            <person name="Borenstein D."/>
            <person name="Chapman S."/>
            <person name="Chen Z."/>
            <person name="Freedman E."/>
            <person name="Gellesch M."/>
            <person name="Goldberg J."/>
            <person name="Griggs A."/>
            <person name="Gujja S."/>
            <person name="Heilman E."/>
            <person name="Heiman D."/>
            <person name="Hepburn T."/>
            <person name="Howarth C."/>
            <person name="Jen D."/>
            <person name="Larson L."/>
            <person name="Mehta T."/>
            <person name="Park D."/>
            <person name="Pearson M."/>
            <person name="Roberts A."/>
            <person name="Saif S."/>
            <person name="Shenoy N."/>
            <person name="Sisk P."/>
            <person name="Stolte C."/>
            <person name="Sykes S."/>
            <person name="Thomson T."/>
            <person name="Walk T."/>
            <person name="White J."/>
            <person name="Yandava C."/>
            <person name="Burger G."/>
            <person name="Gray M.W."/>
            <person name="Holland P.W.H."/>
            <person name="King N."/>
            <person name="Lang F.B.F."/>
            <person name="Roger A.J."/>
            <person name="Ruiz-Trillo I."/>
            <person name="Lander E."/>
            <person name="Nusbaum C."/>
        </authorList>
    </citation>
    <scope>NUCLEOTIDE SEQUENCE [LARGE SCALE GENOMIC DNA]</scope>
    <source>
        <strain evidence="2 3">ATCC 50062</strain>
    </source>
</reference>
<dbReference type="RefSeq" id="XP_013758659.1">
    <property type="nucleotide sequence ID" value="XM_013903205.1"/>
</dbReference>
<feature type="transmembrane region" description="Helical" evidence="1">
    <location>
        <begin position="932"/>
        <end position="955"/>
    </location>
</feature>
<keyword evidence="3" id="KW-1185">Reference proteome</keyword>
<dbReference type="AlphaFoldDB" id="A0A0L0D7J5"/>
<keyword evidence="1" id="KW-1133">Transmembrane helix</keyword>
<dbReference type="EMBL" id="GL349451">
    <property type="protein sequence ID" value="KNC48357.1"/>
    <property type="molecule type" value="Genomic_DNA"/>
</dbReference>
<dbReference type="PANTHER" id="PTHR11319">
    <property type="entry name" value="G PROTEIN-COUPLED RECEPTOR-RELATED"/>
    <property type="match status" value="1"/>
</dbReference>
<keyword evidence="1" id="KW-0812">Transmembrane</keyword>
<dbReference type="PANTHER" id="PTHR11319:SF35">
    <property type="entry name" value="OUTER MEMBRANE PROTEIN PMPC-RELATED"/>
    <property type="match status" value="1"/>
</dbReference>
<dbReference type="OrthoDB" id="10035969at2759"/>
<feature type="transmembrane region" description="Helical" evidence="1">
    <location>
        <begin position="1015"/>
        <end position="1041"/>
    </location>
</feature>
<dbReference type="SMART" id="SM01411">
    <property type="entry name" value="Ephrin_rec_like"/>
    <property type="match status" value="2"/>
</dbReference>
<feature type="transmembrane region" description="Helical" evidence="1">
    <location>
        <begin position="1090"/>
        <end position="1111"/>
    </location>
</feature>
<dbReference type="Gene3D" id="2.10.50.10">
    <property type="entry name" value="Tumor Necrosis Factor Receptor, subunit A, domain 2"/>
    <property type="match status" value="1"/>
</dbReference>
<evidence type="ECO:0000313" key="2">
    <source>
        <dbReference type="EMBL" id="KNC48357.1"/>
    </source>
</evidence>
<feature type="transmembrane region" description="Helical" evidence="1">
    <location>
        <begin position="962"/>
        <end position="980"/>
    </location>
</feature>
<protein>
    <recommendedName>
        <fullName evidence="4">Tyrosine-protein kinase ephrin type A/B receptor-like domain-containing protein</fullName>
    </recommendedName>
</protein>
<dbReference type="GeneID" id="25569739"/>
<organism evidence="2 3">
    <name type="scientific">Thecamonas trahens ATCC 50062</name>
    <dbReference type="NCBI Taxonomy" id="461836"/>
    <lineage>
        <taxon>Eukaryota</taxon>
        <taxon>Apusozoa</taxon>
        <taxon>Apusomonadida</taxon>
        <taxon>Apusomonadidae</taxon>
        <taxon>Thecamonas</taxon>
    </lineage>
</organism>
<dbReference type="CDD" id="cd00185">
    <property type="entry name" value="TNFRSF"/>
    <property type="match status" value="1"/>
</dbReference>
<evidence type="ECO:0000256" key="1">
    <source>
        <dbReference type="SAM" id="Phobius"/>
    </source>
</evidence>
<proteinExistence type="predicted"/>
<keyword evidence="1" id="KW-0472">Membrane</keyword>